<organism evidence="1 2">
    <name type="scientific">Mytilus galloprovincialis</name>
    <name type="common">Mediterranean mussel</name>
    <dbReference type="NCBI Taxonomy" id="29158"/>
    <lineage>
        <taxon>Eukaryota</taxon>
        <taxon>Metazoa</taxon>
        <taxon>Spiralia</taxon>
        <taxon>Lophotrochozoa</taxon>
        <taxon>Mollusca</taxon>
        <taxon>Bivalvia</taxon>
        <taxon>Autobranchia</taxon>
        <taxon>Pteriomorphia</taxon>
        <taxon>Mytilida</taxon>
        <taxon>Mytiloidea</taxon>
        <taxon>Mytilidae</taxon>
        <taxon>Mytilinae</taxon>
        <taxon>Mytilus</taxon>
    </lineage>
</organism>
<dbReference type="AlphaFoldDB" id="A0A8B6BKU7"/>
<keyword evidence="2" id="KW-1185">Reference proteome</keyword>
<sequence length="109" mass="13181">MEVGLEKVNIRSSKKNKKRSRKLLYAIKFIHDLYLEIGKWTKRKLRHVSRQQLSTRTKSWYEHGYCFHEKSKYRRTKPATLIVKQRESAGVFTLIILELYIVMRNLRRG</sequence>
<gene>
    <name evidence="1" type="ORF">MGAL_10B047228</name>
</gene>
<protein>
    <submittedName>
        <fullName evidence="1">Uncharacterized protein</fullName>
    </submittedName>
</protein>
<reference evidence="1" key="1">
    <citation type="submission" date="2018-11" db="EMBL/GenBank/DDBJ databases">
        <authorList>
            <person name="Alioto T."/>
            <person name="Alioto T."/>
        </authorList>
    </citation>
    <scope>NUCLEOTIDE SEQUENCE</scope>
</reference>
<name>A0A8B6BKU7_MYTGA</name>
<evidence type="ECO:0000313" key="1">
    <source>
        <dbReference type="EMBL" id="VDH92342.1"/>
    </source>
</evidence>
<proteinExistence type="predicted"/>
<dbReference type="EMBL" id="UYJE01000339">
    <property type="protein sequence ID" value="VDH92342.1"/>
    <property type="molecule type" value="Genomic_DNA"/>
</dbReference>
<dbReference type="Proteomes" id="UP000596742">
    <property type="component" value="Unassembled WGS sequence"/>
</dbReference>
<accession>A0A8B6BKU7</accession>
<comment type="caution">
    <text evidence="1">The sequence shown here is derived from an EMBL/GenBank/DDBJ whole genome shotgun (WGS) entry which is preliminary data.</text>
</comment>
<evidence type="ECO:0000313" key="2">
    <source>
        <dbReference type="Proteomes" id="UP000596742"/>
    </source>
</evidence>